<feature type="transmembrane region" description="Helical" evidence="1">
    <location>
        <begin position="12"/>
        <end position="35"/>
    </location>
</feature>
<proteinExistence type="predicted"/>
<sequence>MKSTNKHKTKWKDYIVCLSVTIIFVSICGFAAYIPVFVSAPQDVFLAFILDRLKLILPAAVCFSGIALILTIWSIVSYYGYKPVKFKAFWTFVPYTLTVFLMAGILYRNSLPIEKLFVPGYIRATSPDLTCHNVPWDIMWFLCAVANGYIFLLQYSPYRKSLFNVIGSELLNKSSYFNP</sequence>
<keyword evidence="3" id="KW-1185">Reference proteome</keyword>
<comment type="caution">
    <text evidence="2">The sequence shown here is derived from an EMBL/GenBank/DDBJ whole genome shotgun (WGS) entry which is preliminary data.</text>
</comment>
<reference evidence="2 3" key="1">
    <citation type="submission" date="2018-10" db="EMBL/GenBank/DDBJ databases">
        <title>Sphingobacterium sp. M05W1-28.</title>
        <authorList>
            <person name="Cai H."/>
        </authorList>
    </citation>
    <scope>NUCLEOTIDE SEQUENCE [LARGE SCALE GENOMIC DNA]</scope>
    <source>
        <strain evidence="2 3">M05W1-28</strain>
    </source>
</reference>
<feature type="transmembrane region" description="Helical" evidence="1">
    <location>
        <begin position="55"/>
        <end position="76"/>
    </location>
</feature>
<evidence type="ECO:0000313" key="3">
    <source>
        <dbReference type="Proteomes" id="UP000282423"/>
    </source>
</evidence>
<protein>
    <submittedName>
        <fullName evidence="2">Uncharacterized protein</fullName>
    </submittedName>
</protein>
<dbReference type="EMBL" id="RBWS01000014">
    <property type="protein sequence ID" value="RKO70080.1"/>
    <property type="molecule type" value="Genomic_DNA"/>
</dbReference>
<accession>A0A420VUM8</accession>
<evidence type="ECO:0000256" key="1">
    <source>
        <dbReference type="SAM" id="Phobius"/>
    </source>
</evidence>
<organism evidence="2 3">
    <name type="scientific">Sphingobacterium puteale</name>
    <dbReference type="NCBI Taxonomy" id="2420510"/>
    <lineage>
        <taxon>Bacteria</taxon>
        <taxon>Pseudomonadati</taxon>
        <taxon>Bacteroidota</taxon>
        <taxon>Sphingobacteriia</taxon>
        <taxon>Sphingobacteriales</taxon>
        <taxon>Sphingobacteriaceae</taxon>
        <taxon>Sphingobacterium</taxon>
    </lineage>
</organism>
<evidence type="ECO:0000313" key="2">
    <source>
        <dbReference type="EMBL" id="RKO70080.1"/>
    </source>
</evidence>
<dbReference type="AlphaFoldDB" id="A0A420VUM8"/>
<keyword evidence="1" id="KW-0472">Membrane</keyword>
<dbReference type="RefSeq" id="WP_121125636.1">
    <property type="nucleotide sequence ID" value="NZ_RBWS01000014.1"/>
</dbReference>
<feature type="transmembrane region" description="Helical" evidence="1">
    <location>
        <begin position="88"/>
        <end position="107"/>
    </location>
</feature>
<dbReference type="Proteomes" id="UP000282423">
    <property type="component" value="Unassembled WGS sequence"/>
</dbReference>
<feature type="transmembrane region" description="Helical" evidence="1">
    <location>
        <begin position="138"/>
        <end position="155"/>
    </location>
</feature>
<name>A0A420VUM8_9SPHI</name>
<keyword evidence="1" id="KW-1133">Transmembrane helix</keyword>
<keyword evidence="1" id="KW-0812">Transmembrane</keyword>
<gene>
    <name evidence="2" type="ORF">D7322_18020</name>
</gene>